<evidence type="ECO:0000313" key="3">
    <source>
        <dbReference type="EMBL" id="GAH14170.1"/>
    </source>
</evidence>
<dbReference type="Pfam" id="PF13525">
    <property type="entry name" value="YfiO"/>
    <property type="match status" value="1"/>
</dbReference>
<keyword evidence="1" id="KW-0732">Signal</keyword>
<feature type="non-terminal residue" evidence="3">
    <location>
        <position position="1"/>
    </location>
</feature>
<reference evidence="3" key="1">
    <citation type="journal article" date="2014" name="Front. Microbiol.">
        <title>High frequency of phylogenetically diverse reductive dehalogenase-homologous genes in deep subseafloor sedimentary metagenomes.</title>
        <authorList>
            <person name="Kawai M."/>
            <person name="Futagami T."/>
            <person name="Toyoda A."/>
            <person name="Takaki Y."/>
            <person name="Nishi S."/>
            <person name="Hori S."/>
            <person name="Arai W."/>
            <person name="Tsubouchi T."/>
            <person name="Morono Y."/>
            <person name="Uchiyama I."/>
            <person name="Ito T."/>
            <person name="Fujiyama A."/>
            <person name="Inagaki F."/>
            <person name="Takami H."/>
        </authorList>
    </citation>
    <scope>NUCLEOTIDE SEQUENCE</scope>
    <source>
        <strain evidence="3">Expedition CK06-06</strain>
    </source>
</reference>
<dbReference type="EMBL" id="BART01031417">
    <property type="protein sequence ID" value="GAH14170.1"/>
    <property type="molecule type" value="Genomic_DNA"/>
</dbReference>
<proteinExistence type="predicted"/>
<dbReference type="InterPro" id="IPR039565">
    <property type="entry name" value="BamD-like"/>
</dbReference>
<dbReference type="AlphaFoldDB" id="X1E167"/>
<gene>
    <name evidence="3" type="ORF">S01H4_54572</name>
</gene>
<evidence type="ECO:0000259" key="2">
    <source>
        <dbReference type="Pfam" id="PF13525"/>
    </source>
</evidence>
<feature type="domain" description="Outer membrane lipoprotein BamD-like" evidence="2">
    <location>
        <begin position="99"/>
        <end position="255"/>
    </location>
</feature>
<protein>
    <recommendedName>
        <fullName evidence="2">Outer membrane lipoprotein BamD-like domain-containing protein</fullName>
    </recommendedName>
</protein>
<dbReference type="Pfam" id="PF13174">
    <property type="entry name" value="TPR_6"/>
    <property type="match status" value="1"/>
</dbReference>
<dbReference type="Gene3D" id="1.25.40.10">
    <property type="entry name" value="Tetratricopeptide repeat domain"/>
    <property type="match status" value="2"/>
</dbReference>
<accession>X1E167</accession>
<name>X1E167_9ZZZZ</name>
<comment type="caution">
    <text evidence="3">The sequence shown here is derived from an EMBL/GenBank/DDBJ whole genome shotgun (WGS) entry which is preliminary data.</text>
</comment>
<dbReference type="InterPro" id="IPR011990">
    <property type="entry name" value="TPR-like_helical_dom_sf"/>
</dbReference>
<sequence length="255" mass="29583">SARTQYAKAADRFPDSSVEEDALFKIAECYFFEDKYPDAFEAYEALLVNYKRSKYLDTAVARQFAIGRYWQKRYEKDPENILAPNVVDKTRPFNDLQGSALRAFEKVRLNHPTGSLADDSLMATATANFLRSRYDDADYYYGLVRQEYPGSEHQYQAHVLGIQAKIRRYQGPKYEGTCLVEAKKLIEQTMRQFREMSPEDRQRMQKLHAQVSSNLAMRDLELAEFYSAKGFHGAARNYYNLVLDEFPHTDVAQKA</sequence>
<dbReference type="InterPro" id="IPR019734">
    <property type="entry name" value="TPR_rpt"/>
</dbReference>
<organism evidence="3">
    <name type="scientific">marine sediment metagenome</name>
    <dbReference type="NCBI Taxonomy" id="412755"/>
    <lineage>
        <taxon>unclassified sequences</taxon>
        <taxon>metagenomes</taxon>
        <taxon>ecological metagenomes</taxon>
    </lineage>
</organism>
<evidence type="ECO:0000256" key="1">
    <source>
        <dbReference type="ARBA" id="ARBA00022729"/>
    </source>
</evidence>
<feature type="non-terminal residue" evidence="3">
    <location>
        <position position="255"/>
    </location>
</feature>